<evidence type="ECO:0000256" key="2">
    <source>
        <dbReference type="RuleBase" id="RU000461"/>
    </source>
</evidence>
<feature type="region of interest" description="Disordered" evidence="3">
    <location>
        <begin position="1"/>
        <end position="26"/>
    </location>
</feature>
<dbReference type="Gene3D" id="1.10.630.10">
    <property type="entry name" value="Cytochrome P450"/>
    <property type="match status" value="1"/>
</dbReference>
<dbReference type="InterPro" id="IPR002397">
    <property type="entry name" value="Cyt_P450_B"/>
</dbReference>
<sequence length="417" mass="45166">MTAVQDEDTVTGCPFAHDAPVRDEPPVLDLPLARRGDRLPPEAAWLREKRPVAKVRTLTGDHAWLVSSHALARQVLEDDRFGLKDTAHPGAPRQYALTIPPEVVSHMGNTDSAGLRGAVAAALDPDADGLQDWLRATAHELIDELMTEGPPVDLRAGYADALAAALHCKVVGVPYADRRRLMASLDLAFITSPEPFEDAALNWYKDLGYMVEQLNAPAGQRSGLIGRLAALREDAESAHLTDEMLAGVAVSLFGAGAVSSSAFLVNAALALAEHPGLLAFLHERPDRMDLAVEELLRWNLSIGDALPRIATTDVQVGEVLVKRGELVLVLVEGANFDPAVFGDPRLLDPQREHNPHLAFGAGRHGCPATALARTFARTALSVLVERLPQLRLAVPAEQLVWRTGFMKRLPERLPVAW</sequence>
<comment type="similarity">
    <text evidence="1 2">Belongs to the cytochrome P450 family.</text>
</comment>
<dbReference type="InterPro" id="IPR036396">
    <property type="entry name" value="Cyt_P450_sf"/>
</dbReference>
<reference evidence="5" key="1">
    <citation type="journal article" date="2019" name="Int. J. Syst. Evol. Microbiol.">
        <title>The Global Catalogue of Microorganisms (GCM) 10K type strain sequencing project: providing services to taxonomists for standard genome sequencing and annotation.</title>
        <authorList>
            <consortium name="The Broad Institute Genomics Platform"/>
            <consortium name="The Broad Institute Genome Sequencing Center for Infectious Disease"/>
            <person name="Wu L."/>
            <person name="Ma J."/>
        </authorList>
    </citation>
    <scope>NUCLEOTIDE SEQUENCE [LARGE SCALE GENOMIC DNA]</scope>
    <source>
        <strain evidence="5">SYNS20</strain>
    </source>
</reference>
<dbReference type="SUPFAM" id="SSF48264">
    <property type="entry name" value="Cytochrome P450"/>
    <property type="match status" value="1"/>
</dbReference>
<organism evidence="4 5">
    <name type="scientific">Streptomyces monticola</name>
    <dbReference type="NCBI Taxonomy" id="2666263"/>
    <lineage>
        <taxon>Bacteria</taxon>
        <taxon>Bacillati</taxon>
        <taxon>Actinomycetota</taxon>
        <taxon>Actinomycetes</taxon>
        <taxon>Kitasatosporales</taxon>
        <taxon>Streptomycetaceae</taxon>
        <taxon>Streptomyces</taxon>
    </lineage>
</organism>
<evidence type="ECO:0000313" key="5">
    <source>
        <dbReference type="Proteomes" id="UP001596523"/>
    </source>
</evidence>
<dbReference type="InterPro" id="IPR017972">
    <property type="entry name" value="Cyt_P450_CS"/>
</dbReference>
<name>A0ABW2JY53_9ACTN</name>
<dbReference type="PANTHER" id="PTHR46696:SF1">
    <property type="entry name" value="CYTOCHROME P450 YJIB-RELATED"/>
    <property type="match status" value="1"/>
</dbReference>
<evidence type="ECO:0000313" key="4">
    <source>
        <dbReference type="EMBL" id="MFC7310336.1"/>
    </source>
</evidence>
<dbReference type="PANTHER" id="PTHR46696">
    <property type="entry name" value="P450, PUTATIVE (EUROFUNG)-RELATED"/>
    <property type="match status" value="1"/>
</dbReference>
<keyword evidence="2" id="KW-0503">Monooxygenase</keyword>
<comment type="caution">
    <text evidence="4">The sequence shown here is derived from an EMBL/GenBank/DDBJ whole genome shotgun (WGS) entry which is preliminary data.</text>
</comment>
<dbReference type="RefSeq" id="WP_381840664.1">
    <property type="nucleotide sequence ID" value="NZ_JBHTCF010000032.1"/>
</dbReference>
<keyword evidence="2" id="KW-0479">Metal-binding</keyword>
<dbReference type="EMBL" id="JBHTCF010000032">
    <property type="protein sequence ID" value="MFC7310336.1"/>
    <property type="molecule type" value="Genomic_DNA"/>
</dbReference>
<keyword evidence="5" id="KW-1185">Reference proteome</keyword>
<keyword evidence="2" id="KW-0349">Heme</keyword>
<dbReference type="Proteomes" id="UP001596523">
    <property type="component" value="Unassembled WGS sequence"/>
</dbReference>
<dbReference type="PROSITE" id="PS00086">
    <property type="entry name" value="CYTOCHROME_P450"/>
    <property type="match status" value="1"/>
</dbReference>
<evidence type="ECO:0000256" key="1">
    <source>
        <dbReference type="ARBA" id="ARBA00010617"/>
    </source>
</evidence>
<gene>
    <name evidence="4" type="ORF">ACFQVC_39755</name>
</gene>
<dbReference type="InterPro" id="IPR001128">
    <property type="entry name" value="Cyt_P450"/>
</dbReference>
<dbReference type="Pfam" id="PF00067">
    <property type="entry name" value="p450"/>
    <property type="match status" value="1"/>
</dbReference>
<keyword evidence="2" id="KW-0560">Oxidoreductase</keyword>
<accession>A0ABW2JY53</accession>
<proteinExistence type="inferred from homology"/>
<dbReference type="PRINTS" id="PR00359">
    <property type="entry name" value="BP450"/>
</dbReference>
<evidence type="ECO:0000256" key="3">
    <source>
        <dbReference type="SAM" id="MobiDB-lite"/>
    </source>
</evidence>
<keyword evidence="2" id="KW-0408">Iron</keyword>
<protein>
    <submittedName>
        <fullName evidence="4">Cytochrome P450</fullName>
    </submittedName>
</protein>